<dbReference type="Pfam" id="PF07104">
    <property type="entry name" value="DUF1366"/>
    <property type="match status" value="1"/>
</dbReference>
<dbReference type="InterPro" id="IPR009796">
    <property type="entry name" value="DUF1366"/>
</dbReference>
<organism evidence="1">
    <name type="scientific">Siphoviridae sp. ctKm44</name>
    <dbReference type="NCBI Taxonomy" id="2826245"/>
    <lineage>
        <taxon>Viruses</taxon>
        <taxon>Duplodnaviria</taxon>
        <taxon>Heunggongvirae</taxon>
        <taxon>Uroviricota</taxon>
        <taxon>Caudoviricetes</taxon>
    </lineage>
</organism>
<reference evidence="1" key="1">
    <citation type="journal article" date="2021" name="Proc. Natl. Acad. Sci. U.S.A.">
        <title>A Catalog of Tens of Thousands of Viruses from Human Metagenomes Reveals Hidden Associations with Chronic Diseases.</title>
        <authorList>
            <person name="Tisza M.J."/>
            <person name="Buck C.B."/>
        </authorList>
    </citation>
    <scope>NUCLEOTIDE SEQUENCE</scope>
    <source>
        <strain evidence="1">CtKm44</strain>
    </source>
</reference>
<name>A0A8S5LUA4_9CAUD</name>
<sequence length="203" mass="22587">MGIYGEFKVTNVYPRYGSDGAIVGTVVSIKQDNPYFAVMDYILNGDQTSKDHDDLLKQIKRQEFYTNFSEFAQQEIVKEIDNANTKSNSNAEAIEKINKLTHTVILNTVMSDGVKYGVVYKQFAEQLPLATDGKKFNANDIFAVNDPNHTEVDGEGKLVIVQANREFTYTGQPASEFKETGYLGQNGIAVSYPYAKETTPAAQ</sequence>
<evidence type="ECO:0000313" key="1">
    <source>
        <dbReference type="EMBL" id="DAD73423.1"/>
    </source>
</evidence>
<accession>A0A8S5LUA4</accession>
<protein>
    <submittedName>
        <fullName evidence="1">Uncharacterized protein</fullName>
    </submittedName>
</protein>
<proteinExistence type="predicted"/>
<dbReference type="EMBL" id="BK014735">
    <property type="protein sequence ID" value="DAD73423.1"/>
    <property type="molecule type" value="Genomic_DNA"/>
</dbReference>